<dbReference type="AlphaFoldDB" id="A0A0F9CEJ2"/>
<gene>
    <name evidence="1" type="ORF">LCGC14_2335110</name>
</gene>
<dbReference type="EMBL" id="LAZR01033648">
    <property type="protein sequence ID" value="KKL47479.1"/>
    <property type="molecule type" value="Genomic_DNA"/>
</dbReference>
<comment type="caution">
    <text evidence="1">The sequence shown here is derived from an EMBL/GenBank/DDBJ whole genome shotgun (WGS) entry which is preliminary data.</text>
</comment>
<reference evidence="1" key="1">
    <citation type="journal article" date="2015" name="Nature">
        <title>Complex archaea that bridge the gap between prokaryotes and eukaryotes.</title>
        <authorList>
            <person name="Spang A."/>
            <person name="Saw J.H."/>
            <person name="Jorgensen S.L."/>
            <person name="Zaremba-Niedzwiedzka K."/>
            <person name="Martijn J."/>
            <person name="Lind A.E."/>
            <person name="van Eijk R."/>
            <person name="Schleper C."/>
            <person name="Guy L."/>
            <person name="Ettema T.J."/>
        </authorList>
    </citation>
    <scope>NUCLEOTIDE SEQUENCE</scope>
</reference>
<dbReference type="Gene3D" id="2.60.120.40">
    <property type="match status" value="1"/>
</dbReference>
<organism evidence="1">
    <name type="scientific">marine sediment metagenome</name>
    <dbReference type="NCBI Taxonomy" id="412755"/>
    <lineage>
        <taxon>unclassified sequences</taxon>
        <taxon>metagenomes</taxon>
        <taxon>ecological metagenomes</taxon>
    </lineage>
</organism>
<accession>A0A0F9CEJ2</accession>
<feature type="non-terminal residue" evidence="1">
    <location>
        <position position="1"/>
    </location>
</feature>
<sequence>HLDSVADGVTRGSLIYGNATPKWDELVIGAADTILASDGTDFSWTGSPSLSGILTVDTINEFTGAAGVTIEGIKALDSFLEFNEIAAPGAGAANKGRMYSVDRGGLTTLQWVDSGGVLAEVSHPPAVRVTRLAVTGNQPINNATNTALNFDEDIFDTDTMHDTVTNNSRLTATTAGKYQITGNVNWVSNGVGIRQVWFLLNGTTIIALIRDSGHGATTVGQVLTTLYSLAATDYVELFVHQTSTATIDILRNADYSPLFMMHWVAP</sequence>
<protein>
    <recommendedName>
        <fullName evidence="2">C1q domain-containing protein</fullName>
    </recommendedName>
</protein>
<dbReference type="InterPro" id="IPR008983">
    <property type="entry name" value="Tumour_necrosis_fac-like_dom"/>
</dbReference>
<name>A0A0F9CEJ2_9ZZZZ</name>
<dbReference type="SUPFAM" id="SSF49842">
    <property type="entry name" value="TNF-like"/>
    <property type="match status" value="1"/>
</dbReference>
<evidence type="ECO:0000313" key="1">
    <source>
        <dbReference type="EMBL" id="KKL47479.1"/>
    </source>
</evidence>
<proteinExistence type="predicted"/>
<evidence type="ECO:0008006" key="2">
    <source>
        <dbReference type="Google" id="ProtNLM"/>
    </source>
</evidence>